<feature type="region of interest" description="Disordered" evidence="1">
    <location>
        <begin position="161"/>
        <end position="180"/>
    </location>
</feature>
<proteinExistence type="predicted"/>
<keyword evidence="3" id="KW-1185">Reference proteome</keyword>
<sequence length="494" mass="56114">MTVPTTVTTCHDIDPFETKSSSEGAECVLTAPTNPPAFLEQLQHRHLGALRIRKELLYFNGEQELVMVMNNYGVSIPKSSPEAVMHNGTKRFQIDLEKQFAHSKPMRRSNLSFPQLIRLVRGETPHGSRPNNALEVPDHLACWKHYKYKEDCRELGWGPTKLDKRFSQTDKPSVKPRSLRKGQDDDRYLILDISLLPQLDEFTCSPFDAVPKNEAPLEKEASALHDRSGPKEESVNKQGQGGLSAYRIIIQWSSYSSLTRTNDSPRHHWVGRGAIVRLYKTLRPLASVQSRKVSQRFDGEAWCDKHAGIEVDVGSRLMEASIALRTAMVTVLGPYARNNETFTPWFTEGRALGFHWNLVKMMLSMLVDKLNNLLGSSRHVATWVRTVAPFYQRIAALARSTSRFYPTSISEEVRDVLRRFVAILRTDRLNSVPLSCFVDSQQPDYHIFMDASDRVHYDRCIKNISKSDSTWRRGGKLRVLAFPLSTDSVLTAVS</sequence>
<evidence type="ECO:0000313" key="3">
    <source>
        <dbReference type="Proteomes" id="UP000198211"/>
    </source>
</evidence>
<comment type="caution">
    <text evidence="2">The sequence shown here is derived from an EMBL/GenBank/DDBJ whole genome shotgun (WGS) entry which is preliminary data.</text>
</comment>
<feature type="region of interest" description="Disordered" evidence="1">
    <location>
        <begin position="220"/>
        <end position="239"/>
    </location>
</feature>
<protein>
    <recommendedName>
        <fullName evidence="4">Cleavage induced protein</fullName>
    </recommendedName>
</protein>
<organism evidence="2 3">
    <name type="scientific">Phytophthora megakarya</name>
    <dbReference type="NCBI Taxonomy" id="4795"/>
    <lineage>
        <taxon>Eukaryota</taxon>
        <taxon>Sar</taxon>
        <taxon>Stramenopiles</taxon>
        <taxon>Oomycota</taxon>
        <taxon>Peronosporomycetes</taxon>
        <taxon>Peronosporales</taxon>
        <taxon>Peronosporaceae</taxon>
        <taxon>Phytophthora</taxon>
    </lineage>
</organism>
<dbReference type="EMBL" id="NBNE01000669">
    <property type="protein sequence ID" value="OWZ17930.1"/>
    <property type="molecule type" value="Genomic_DNA"/>
</dbReference>
<evidence type="ECO:0000313" key="2">
    <source>
        <dbReference type="EMBL" id="OWZ17930.1"/>
    </source>
</evidence>
<dbReference type="AlphaFoldDB" id="A0A225WM37"/>
<evidence type="ECO:0000256" key="1">
    <source>
        <dbReference type="SAM" id="MobiDB-lite"/>
    </source>
</evidence>
<reference evidence="3" key="1">
    <citation type="submission" date="2017-03" db="EMBL/GenBank/DDBJ databases">
        <title>Phytopthora megakarya and P. palmivora, two closely related causual agents of cacao black pod achieved similar genome size and gene model numbers by different mechanisms.</title>
        <authorList>
            <person name="Ali S."/>
            <person name="Shao J."/>
            <person name="Larry D.J."/>
            <person name="Kronmiller B."/>
            <person name="Shen D."/>
            <person name="Strem M.D."/>
            <person name="Melnick R.L."/>
            <person name="Guiltinan M.J."/>
            <person name="Tyler B.M."/>
            <person name="Meinhardt L.W."/>
            <person name="Bailey B.A."/>
        </authorList>
    </citation>
    <scope>NUCLEOTIDE SEQUENCE [LARGE SCALE GENOMIC DNA]</scope>
    <source>
        <strain evidence="3">zdho120</strain>
    </source>
</reference>
<feature type="compositionally biased region" description="Basic and acidic residues" evidence="1">
    <location>
        <begin position="220"/>
        <end position="235"/>
    </location>
</feature>
<evidence type="ECO:0008006" key="4">
    <source>
        <dbReference type="Google" id="ProtNLM"/>
    </source>
</evidence>
<gene>
    <name evidence="2" type="ORF">PHMEG_0008059</name>
</gene>
<name>A0A225WM37_9STRA</name>
<accession>A0A225WM37</accession>
<dbReference type="Proteomes" id="UP000198211">
    <property type="component" value="Unassembled WGS sequence"/>
</dbReference>
<dbReference type="OrthoDB" id="125279at2759"/>